<evidence type="ECO:0000256" key="1">
    <source>
        <dbReference type="SAM" id="MobiDB-lite"/>
    </source>
</evidence>
<comment type="caution">
    <text evidence="3">The sequence shown here is derived from an EMBL/GenBank/DDBJ whole genome shotgun (WGS) entry which is preliminary data.</text>
</comment>
<feature type="domain" description="G-patch" evidence="2">
    <location>
        <begin position="126"/>
        <end position="147"/>
    </location>
</feature>
<dbReference type="EMBL" id="JRKL02012524">
    <property type="protein sequence ID" value="KAF3944914.1"/>
    <property type="molecule type" value="Genomic_DNA"/>
</dbReference>
<dbReference type="AlphaFoldDB" id="A0A8J4QFU2"/>
<dbReference type="Proteomes" id="UP000737018">
    <property type="component" value="Unassembled WGS sequence"/>
</dbReference>
<organism evidence="3 4">
    <name type="scientific">Castanea mollissima</name>
    <name type="common">Chinese chestnut</name>
    <dbReference type="NCBI Taxonomy" id="60419"/>
    <lineage>
        <taxon>Eukaryota</taxon>
        <taxon>Viridiplantae</taxon>
        <taxon>Streptophyta</taxon>
        <taxon>Embryophyta</taxon>
        <taxon>Tracheophyta</taxon>
        <taxon>Spermatophyta</taxon>
        <taxon>Magnoliopsida</taxon>
        <taxon>eudicotyledons</taxon>
        <taxon>Gunneridae</taxon>
        <taxon>Pentapetalae</taxon>
        <taxon>rosids</taxon>
        <taxon>fabids</taxon>
        <taxon>Fagales</taxon>
        <taxon>Fagaceae</taxon>
        <taxon>Castanea</taxon>
    </lineage>
</organism>
<feature type="compositionally biased region" description="Acidic residues" evidence="1">
    <location>
        <begin position="14"/>
        <end position="28"/>
    </location>
</feature>
<dbReference type="InterPro" id="IPR000467">
    <property type="entry name" value="G_patch_dom"/>
</dbReference>
<gene>
    <name evidence="3" type="ORF">CMV_028667</name>
</gene>
<dbReference type="PROSITE" id="PS50174">
    <property type="entry name" value="G_PATCH"/>
    <property type="match status" value="1"/>
</dbReference>
<evidence type="ECO:0000259" key="2">
    <source>
        <dbReference type="PROSITE" id="PS50174"/>
    </source>
</evidence>
<reference evidence="3" key="1">
    <citation type="submission" date="2020-03" db="EMBL/GenBank/DDBJ databases">
        <title>Castanea mollissima Vanexum genome sequencing.</title>
        <authorList>
            <person name="Staton M."/>
        </authorList>
    </citation>
    <scope>NUCLEOTIDE SEQUENCE</scope>
    <source>
        <tissue evidence="3">Leaf</tissue>
    </source>
</reference>
<evidence type="ECO:0000313" key="3">
    <source>
        <dbReference type="EMBL" id="KAF3944914.1"/>
    </source>
</evidence>
<feature type="region of interest" description="Disordered" evidence="1">
    <location>
        <begin position="10"/>
        <end position="31"/>
    </location>
</feature>
<dbReference type="PANTHER" id="PTHR23329">
    <property type="entry name" value="TUFTELIN-INTERACTING PROTEIN 11-RELATED"/>
    <property type="match status" value="1"/>
</dbReference>
<dbReference type="InterPro" id="IPR045211">
    <property type="entry name" value="TFP11/STIP/Ntr1"/>
</dbReference>
<dbReference type="GO" id="GO:0003676">
    <property type="term" value="F:nucleic acid binding"/>
    <property type="evidence" value="ECO:0007669"/>
    <property type="project" value="InterPro"/>
</dbReference>
<dbReference type="GO" id="GO:0071008">
    <property type="term" value="C:U2-type post-mRNA release spliceosomal complex"/>
    <property type="evidence" value="ECO:0007669"/>
    <property type="project" value="TreeGrafter"/>
</dbReference>
<dbReference type="PANTHER" id="PTHR23329:SF1">
    <property type="entry name" value="TUFTELIN-INTERACTING PROTEIN 11"/>
    <property type="match status" value="1"/>
</dbReference>
<name>A0A8J4QFU2_9ROSI</name>
<dbReference type="GO" id="GO:0000390">
    <property type="term" value="P:spliceosomal complex disassembly"/>
    <property type="evidence" value="ECO:0007669"/>
    <property type="project" value="InterPro"/>
</dbReference>
<accession>A0A8J4QFU2</accession>
<protein>
    <recommendedName>
        <fullName evidence="2">G-patch domain-containing protein</fullName>
    </recommendedName>
</protein>
<proteinExistence type="predicted"/>
<keyword evidence="4" id="KW-1185">Reference proteome</keyword>
<sequence length="147" mass="16182">MELIQNFAQWIGDSDNDNDDDDDDDDYSFGESKRCRLDGDIYKKAKPVNFISTGTQKIDNNGGSAGLGFTEEEEEEDFLPTVFGKMIKEGALKRMREKEKSKGKRARDDEGGFGFASVGGEFEKRTKGIGMKLLQKMGYQGGGLGGA</sequence>
<evidence type="ECO:0000313" key="4">
    <source>
        <dbReference type="Proteomes" id="UP000737018"/>
    </source>
</evidence>